<comment type="caution">
    <text evidence="7">The sequence shown here is derived from an EMBL/GenBank/DDBJ whole genome shotgun (WGS) entry which is preliminary data.</text>
</comment>
<evidence type="ECO:0000256" key="5">
    <source>
        <dbReference type="ARBA" id="ARBA00023125"/>
    </source>
</evidence>
<keyword evidence="8" id="KW-1185">Reference proteome</keyword>
<keyword evidence="5" id="KW-0238">DNA-binding</keyword>
<dbReference type="EMBL" id="JAUOZS010000001">
    <property type="protein sequence ID" value="MDT8900814.1"/>
    <property type="molecule type" value="Genomic_DNA"/>
</dbReference>
<dbReference type="InterPro" id="IPR036388">
    <property type="entry name" value="WH-like_DNA-bd_sf"/>
</dbReference>
<dbReference type="CDD" id="cd07153">
    <property type="entry name" value="Fur_like"/>
    <property type="match status" value="1"/>
</dbReference>
<evidence type="ECO:0000256" key="1">
    <source>
        <dbReference type="ARBA" id="ARBA00007957"/>
    </source>
</evidence>
<evidence type="ECO:0000256" key="4">
    <source>
        <dbReference type="ARBA" id="ARBA00023015"/>
    </source>
</evidence>
<keyword evidence="3" id="KW-0862">Zinc</keyword>
<dbReference type="InterPro" id="IPR043135">
    <property type="entry name" value="Fur_C"/>
</dbReference>
<organism evidence="7 8">
    <name type="scientific">Anaeroselena agilis</name>
    <dbReference type="NCBI Taxonomy" id="3063788"/>
    <lineage>
        <taxon>Bacteria</taxon>
        <taxon>Bacillati</taxon>
        <taxon>Bacillota</taxon>
        <taxon>Negativicutes</taxon>
        <taxon>Acetonemataceae</taxon>
        <taxon>Anaeroselena</taxon>
    </lineage>
</organism>
<reference evidence="7 8" key="1">
    <citation type="submission" date="2023-07" db="EMBL/GenBank/DDBJ databases">
        <title>The novel representative of Negativicutes class, Anaeroselena agilis gen. nov. sp. nov.</title>
        <authorList>
            <person name="Prokofeva M.I."/>
            <person name="Elcheninov A.G."/>
            <person name="Klyukina A."/>
            <person name="Kublanov I.V."/>
            <person name="Frolov E.N."/>
            <person name="Podosokorskaya O.A."/>
        </authorList>
    </citation>
    <scope>NUCLEOTIDE SEQUENCE [LARGE SCALE GENOMIC DNA]</scope>
    <source>
        <strain evidence="7 8">4137-cl</strain>
    </source>
</reference>
<gene>
    <name evidence="7" type="ORF">Q4T40_06130</name>
</gene>
<evidence type="ECO:0000256" key="2">
    <source>
        <dbReference type="ARBA" id="ARBA00022491"/>
    </source>
</evidence>
<dbReference type="PANTHER" id="PTHR33202:SF7">
    <property type="entry name" value="FERRIC UPTAKE REGULATION PROTEIN"/>
    <property type="match status" value="1"/>
</dbReference>
<dbReference type="PANTHER" id="PTHR33202">
    <property type="entry name" value="ZINC UPTAKE REGULATION PROTEIN"/>
    <property type="match status" value="1"/>
</dbReference>
<keyword evidence="2" id="KW-0678">Repressor</keyword>
<dbReference type="Pfam" id="PF01475">
    <property type="entry name" value="FUR"/>
    <property type="match status" value="1"/>
</dbReference>
<keyword evidence="6" id="KW-0804">Transcription</keyword>
<keyword evidence="4" id="KW-0805">Transcription regulation</keyword>
<dbReference type="Gene3D" id="1.10.10.10">
    <property type="entry name" value="Winged helix-like DNA-binding domain superfamily/Winged helix DNA-binding domain"/>
    <property type="match status" value="1"/>
</dbReference>
<dbReference type="SUPFAM" id="SSF46785">
    <property type="entry name" value="Winged helix' DNA-binding domain"/>
    <property type="match status" value="1"/>
</dbReference>
<protein>
    <submittedName>
        <fullName evidence="7">Fur family transcriptional regulator</fullName>
    </submittedName>
</protein>
<dbReference type="InterPro" id="IPR002481">
    <property type="entry name" value="FUR"/>
</dbReference>
<comment type="similarity">
    <text evidence="1">Belongs to the Fur family.</text>
</comment>
<dbReference type="RefSeq" id="WP_413779347.1">
    <property type="nucleotide sequence ID" value="NZ_JAUOZS010000001.1"/>
</dbReference>
<name>A0ABU3NVG1_9FIRM</name>
<evidence type="ECO:0000256" key="3">
    <source>
        <dbReference type="ARBA" id="ARBA00022833"/>
    </source>
</evidence>
<evidence type="ECO:0000256" key="6">
    <source>
        <dbReference type="ARBA" id="ARBA00023163"/>
    </source>
</evidence>
<proteinExistence type="inferred from homology"/>
<evidence type="ECO:0000313" key="7">
    <source>
        <dbReference type="EMBL" id="MDT8900814.1"/>
    </source>
</evidence>
<dbReference type="Proteomes" id="UP001254848">
    <property type="component" value="Unassembled WGS sequence"/>
</dbReference>
<evidence type="ECO:0000313" key="8">
    <source>
        <dbReference type="Proteomes" id="UP001254848"/>
    </source>
</evidence>
<sequence>MDTYLHLLRSKGFKLTPQRRAVIAALEACAPFPTAQDIHRHVKTQAPDVSLDTIYRNLTLLIRLGIVNQINLPGRGGGSVFEIVAGQRHHHHLICLACGQARCIDYCPIVPHELAQAKEQGFTVVSHSLEFYGYCRDCRTAI</sequence>
<dbReference type="Gene3D" id="3.30.1490.190">
    <property type="match status" value="1"/>
</dbReference>
<dbReference type="InterPro" id="IPR036390">
    <property type="entry name" value="WH_DNA-bd_sf"/>
</dbReference>
<accession>A0ABU3NVG1</accession>